<dbReference type="Proteomes" id="UP000595437">
    <property type="component" value="Chromosome 18"/>
</dbReference>
<gene>
    <name evidence="2" type="ORF">FKW44_023353</name>
    <name evidence="3" type="ORF">FKW44_023510</name>
</gene>
<accession>A0A7T8GPN1</accession>
<feature type="compositionally biased region" description="Polar residues" evidence="1">
    <location>
        <begin position="460"/>
        <end position="470"/>
    </location>
</feature>
<evidence type="ECO:0000256" key="1">
    <source>
        <dbReference type="SAM" id="MobiDB-lite"/>
    </source>
</evidence>
<dbReference type="EMBL" id="CP045907">
    <property type="protein sequence ID" value="QQP35327.1"/>
    <property type="molecule type" value="Genomic_DNA"/>
</dbReference>
<feature type="region of interest" description="Disordered" evidence="1">
    <location>
        <begin position="186"/>
        <end position="354"/>
    </location>
</feature>
<evidence type="ECO:0000313" key="4">
    <source>
        <dbReference type="Proteomes" id="UP000595437"/>
    </source>
</evidence>
<keyword evidence="4" id="KW-1185">Reference proteome</keyword>
<reference evidence="3" key="2">
    <citation type="journal article" name="Sci. Data">
        <title>Chromosome-scale genome assembly of the sea louse Caligus rogercresseyi by SMRT sequencing and Hi-C analysis.</title>
        <authorList>
            <person name="Gallardo-Escarate C."/>
            <person name="Valenzuela-Munoz V."/>
            <person name="Nunez-Acuna G."/>
            <person name="Valenzuela-Miranda D."/>
            <person name="Goncalves A.T."/>
            <person name="Escobar-Sepulveda H."/>
            <person name="Liachko I."/>
            <person name="Nelson B."/>
            <person name="Roberts S."/>
            <person name="Warren W."/>
        </authorList>
    </citation>
    <scope>NUCLEOTIDE SEQUENCE</scope>
    <source>
        <tissue evidence="3">Whole tissue</tissue>
    </source>
</reference>
<protein>
    <submittedName>
        <fullName evidence="3">Uncharacterized protein</fullName>
    </submittedName>
</protein>
<feature type="compositionally biased region" description="Low complexity" evidence="1">
    <location>
        <begin position="446"/>
        <end position="459"/>
    </location>
</feature>
<organism evidence="3 4">
    <name type="scientific">Caligus rogercresseyi</name>
    <name type="common">Sea louse</name>
    <dbReference type="NCBI Taxonomy" id="217165"/>
    <lineage>
        <taxon>Eukaryota</taxon>
        <taxon>Metazoa</taxon>
        <taxon>Ecdysozoa</taxon>
        <taxon>Arthropoda</taxon>
        <taxon>Crustacea</taxon>
        <taxon>Multicrustacea</taxon>
        <taxon>Hexanauplia</taxon>
        <taxon>Copepoda</taxon>
        <taxon>Siphonostomatoida</taxon>
        <taxon>Caligidae</taxon>
        <taxon>Caligus</taxon>
    </lineage>
</organism>
<proteinExistence type="predicted"/>
<dbReference type="AlphaFoldDB" id="A0A7T8GPN1"/>
<feature type="compositionally biased region" description="Acidic residues" evidence="1">
    <location>
        <begin position="237"/>
        <end position="276"/>
    </location>
</feature>
<feature type="compositionally biased region" description="Basic and acidic residues" evidence="1">
    <location>
        <begin position="314"/>
        <end position="328"/>
    </location>
</feature>
<name>A0A7T8GPN1_CALRO</name>
<reference evidence="4" key="1">
    <citation type="submission" date="2021-01" db="EMBL/GenBank/DDBJ databases">
        <title>Caligus Genome Assembly.</title>
        <authorList>
            <person name="Gallardo-Escarate C."/>
        </authorList>
    </citation>
    <scope>NUCLEOTIDE SEQUENCE [LARGE SCALE GENOMIC DNA]</scope>
</reference>
<evidence type="ECO:0000313" key="3">
    <source>
        <dbReference type="EMBL" id="QQP35327.1"/>
    </source>
</evidence>
<sequence length="470" mass="49918">MKWPAVSLISEPNAKVTNIAEGLTLSSTGLVRWDAFVAGSSAAAKLVEVRLSPAFDVDSWRVILYIIQMYRDRGYTPHFTSRRIGSAFKDHVSPGNIHELPQGFDWDQELMMPRLGTARTYSYVTDQIIIPCLTSFQNVNTRFLRSLTNYHSIDVNRGGILLPKQINGLSIPGASIDANALFGLGPAPTPSEKAPRSGGKPKASGPTDKTKRAAAQSVPKRGGAPGTGDGDDKPDPDVPEDKEDPADEEKGEEDVEDDDATSGSGGDEDASTESDDGPALAISTPKPGPSGLGKKRAQDKKAGEKSKGPPAKKGRPESKRKAPGSKETDEADDTSSEAAKDKDPAQEKFDTMSEKVELEVLRLTKSYVENNGDIIAALADLSETAATDPANIGDALAGLEGAFSAAEDVPPALNTARRRMERTVKAMQIIAKKQAEQAAKKKKAPGKTSGPPTTSGNSKTPAKTRSQSKN</sequence>
<feature type="compositionally biased region" description="Basic and acidic residues" evidence="1">
    <location>
        <begin position="338"/>
        <end position="354"/>
    </location>
</feature>
<feature type="region of interest" description="Disordered" evidence="1">
    <location>
        <begin position="430"/>
        <end position="470"/>
    </location>
</feature>
<dbReference type="EMBL" id="CP045907">
    <property type="protein sequence ID" value="QQP35196.1"/>
    <property type="molecule type" value="Genomic_DNA"/>
</dbReference>
<evidence type="ECO:0000313" key="2">
    <source>
        <dbReference type="EMBL" id="QQP35196.1"/>
    </source>
</evidence>